<accession>A0A8C4RQM3</accession>
<dbReference type="SUPFAM" id="SSF63451">
    <property type="entry name" value="LEM domain"/>
    <property type="match status" value="1"/>
</dbReference>
<keyword evidence="1" id="KW-0812">Transmembrane</keyword>
<reference evidence="3" key="1">
    <citation type="submission" date="2021-06" db="EMBL/GenBank/DDBJ databases">
        <authorList>
            <consortium name="Wellcome Sanger Institute Data Sharing"/>
        </authorList>
    </citation>
    <scope>NUCLEOTIDE SEQUENCE [LARGE SCALE GENOMIC DNA]</scope>
</reference>
<dbReference type="Gene3D" id="1.10.720.40">
    <property type="match status" value="1"/>
</dbReference>
<reference evidence="3" key="2">
    <citation type="submission" date="2025-08" db="UniProtKB">
        <authorList>
            <consortium name="Ensembl"/>
        </authorList>
    </citation>
    <scope>IDENTIFICATION</scope>
</reference>
<dbReference type="AlphaFoldDB" id="A0A8C4RQM3"/>
<evidence type="ECO:0000259" key="2">
    <source>
        <dbReference type="PROSITE" id="PS50954"/>
    </source>
</evidence>
<dbReference type="Ensembl" id="ENSECRT00000006247.1">
    <property type="protein sequence ID" value="ENSECRP00000006148.1"/>
    <property type="gene ID" value="ENSECRG00000004096.1"/>
</dbReference>
<keyword evidence="1" id="KW-0472">Membrane</keyword>
<keyword evidence="1" id="KW-1133">Transmembrane helix</keyword>
<dbReference type="PANTHER" id="PTHR12019:SF22">
    <property type="entry name" value="LAMINA-ASSOCIATED POLYPEPTIDE 2, ISOFORMS BETA_GAMMA"/>
    <property type="match status" value="1"/>
</dbReference>
<dbReference type="InterPro" id="IPR011015">
    <property type="entry name" value="LEM/LEM-like_dom_sf"/>
</dbReference>
<dbReference type="CDD" id="cd12940">
    <property type="entry name" value="LEM_LAP2_LEMD1"/>
    <property type="match status" value="1"/>
</dbReference>
<evidence type="ECO:0000256" key="1">
    <source>
        <dbReference type="SAM" id="Phobius"/>
    </source>
</evidence>
<feature type="domain" description="LEM" evidence="2">
    <location>
        <begin position="6"/>
        <end position="50"/>
    </location>
</feature>
<dbReference type="FunFam" id="1.10.720.40:FF:000001">
    <property type="entry name" value="LEM domain containing 2, isoform CRA_a"/>
    <property type="match status" value="1"/>
</dbReference>
<name>A0A8C4RQM3_ERPCA</name>
<dbReference type="InterPro" id="IPR051656">
    <property type="entry name" value="LEM_domain"/>
</dbReference>
<keyword evidence="4" id="KW-1185">Reference proteome</keyword>
<dbReference type="PANTHER" id="PTHR12019">
    <property type="entry name" value="LAMINA-ASSOCIATED POLYPEPTIDE THYMOPOIETIN"/>
    <property type="match status" value="1"/>
</dbReference>
<reference evidence="3" key="3">
    <citation type="submission" date="2025-09" db="UniProtKB">
        <authorList>
            <consortium name="Ensembl"/>
        </authorList>
    </citation>
    <scope>IDENTIFICATION</scope>
</reference>
<dbReference type="PROSITE" id="PS50954">
    <property type="entry name" value="LEM"/>
    <property type="match status" value="1"/>
</dbReference>
<protein>
    <submittedName>
        <fullName evidence="3">Lamina-associated polypeptide 2, isoforms beta/gamma-like</fullName>
    </submittedName>
</protein>
<evidence type="ECO:0000313" key="4">
    <source>
        <dbReference type="Proteomes" id="UP000694620"/>
    </source>
</evidence>
<feature type="transmembrane region" description="Helical" evidence="1">
    <location>
        <begin position="230"/>
        <end position="251"/>
    </location>
</feature>
<proteinExistence type="predicted"/>
<dbReference type="Proteomes" id="UP000694620">
    <property type="component" value="Chromosome 3"/>
</dbReference>
<dbReference type="SMART" id="SM00540">
    <property type="entry name" value="LEM"/>
    <property type="match status" value="1"/>
</dbReference>
<organism evidence="3 4">
    <name type="scientific">Erpetoichthys calabaricus</name>
    <name type="common">Rope fish</name>
    <name type="synonym">Calamoichthys calabaricus</name>
    <dbReference type="NCBI Taxonomy" id="27687"/>
    <lineage>
        <taxon>Eukaryota</taxon>
        <taxon>Metazoa</taxon>
        <taxon>Chordata</taxon>
        <taxon>Craniata</taxon>
        <taxon>Vertebrata</taxon>
        <taxon>Euteleostomi</taxon>
        <taxon>Actinopterygii</taxon>
        <taxon>Polypteriformes</taxon>
        <taxon>Polypteridae</taxon>
        <taxon>Erpetoichthys</taxon>
    </lineage>
</organism>
<dbReference type="InterPro" id="IPR003887">
    <property type="entry name" value="LEM_dom"/>
</dbReference>
<dbReference type="Pfam" id="PF03020">
    <property type="entry name" value="LEM"/>
    <property type="match status" value="1"/>
</dbReference>
<evidence type="ECO:0000313" key="3">
    <source>
        <dbReference type="Ensembl" id="ENSECRP00000006148.1"/>
    </source>
</evidence>
<dbReference type="GeneTree" id="ENSGT00940000154098"/>
<sequence length="294" mass="33278">MKNSKMMDICQMNDEELKAKLLEHGVIPGPIVASTRLVYEKKLLKLISQKSEPSSFKNNATVIEDQYSDSEEEEEEMESTVVQKKMKKTTKAIGNHTHVMPENNLEHISLSEASAALRKDESIAEKRRRSIDSFKAQIMSDKSTMTYRTPTNTPQASLFKRKNKINDDKKEDILAELFPDEPRTPTGISATRRKPIKGAAGRPIQFKYNLIEKAQLSSSVESTPAPPRRLVPVFVQIVVFLLVVCFLFLFYQAMEVNQDFYVENESHFEAVDQNVPLPVAEEAAQPSSPMAIQE</sequence>